<accession>B8LY49</accession>
<dbReference type="VEuPathDB" id="FungiDB:TSTA_067340"/>
<dbReference type="PhylomeDB" id="B8LY49"/>
<dbReference type="AlphaFoldDB" id="B8LY49"/>
<sequence>MAAPQSSSSSVKSQYHHFIPQFILRNYAHVRSPKRRGRGKWHSSGEALHVIDLSSDNPELVESPVRRTFGLTDMYRDFARVSDQQYLEKELSKLEGNAARIIVGIRKAFESGHQDVWIKRHERDSLRKFLFIMKYRGKGFHKRFVGDGMKGYVEDDKELFLKYMREKGFKKPVDVWYHSIKTILELKMDLQGNWVKKLLDGIYRDDAMWFIMHTEFMYLSLCTPSEADTEFLLTENCYNVFEGPQTILRDPKTGQSRFVSWTNFHEFSPISPKLLMVLRSFILPNPEEDKNEGIRKWRENIYKMALGPHANPRAANSILADLPIHKPRNSYSSVSSQGIELLEGEDGSRRSNHRFCFPFFKISTEQTNKINTIFLDNAYRYQTVAFTSRPALKATLEYYLTLPPSQGFKKVGGETNDVQLSYLLKLEKILRKLGSNKKLVYQLRSAELTDDVIFEFMGDMLTKNLPEQPTEFMQLYMKLGGNAETLAKDLDQTRRMINLRIQIDVCTQGLREIKRQDIREKLRDHFCQLVPPRRLWLYLKQIRLMSLKGPASLQTELDQEYGDGPEDIIVKASHIIRTEDLGRLMHFSVVQHVHLLKYPDLDMSANITMDEASAKKLWEITSFAFGSAGSICDCGIDKLQERARLTTVMFRLAQTYKEWTSPFWTDDQKIEMLTRYAAYDDVEELLGYQLPSEALQELKDVLFNIVYPTWGKGLKRDGSASQLQK</sequence>
<dbReference type="STRING" id="441959.B8LY49"/>
<proteinExistence type="predicted"/>
<gene>
    <name evidence="1" type="ORF">TSTA_067340</name>
</gene>
<dbReference type="eggNOG" id="ENOG502S5TP">
    <property type="taxonomic scope" value="Eukaryota"/>
</dbReference>
<evidence type="ECO:0008006" key="3">
    <source>
        <dbReference type="Google" id="ProtNLM"/>
    </source>
</evidence>
<keyword evidence="2" id="KW-1185">Reference proteome</keyword>
<dbReference type="Proteomes" id="UP000001745">
    <property type="component" value="Unassembled WGS sequence"/>
</dbReference>
<protein>
    <recommendedName>
        <fullName evidence="3">DUF4238 domain-containing protein</fullName>
    </recommendedName>
</protein>
<dbReference type="OrthoDB" id="5340163at2759"/>
<name>B8LY49_TALSN</name>
<evidence type="ECO:0000313" key="2">
    <source>
        <dbReference type="Proteomes" id="UP000001745"/>
    </source>
</evidence>
<dbReference type="EMBL" id="EQ962652">
    <property type="protein sequence ID" value="EED23294.1"/>
    <property type="molecule type" value="Genomic_DNA"/>
</dbReference>
<dbReference type="GeneID" id="8101019"/>
<evidence type="ECO:0000313" key="1">
    <source>
        <dbReference type="EMBL" id="EED23294.1"/>
    </source>
</evidence>
<dbReference type="InParanoid" id="B8LY49"/>
<dbReference type="RefSeq" id="XP_002340681.1">
    <property type="nucleotide sequence ID" value="XM_002340640.1"/>
</dbReference>
<dbReference type="Pfam" id="PF14022">
    <property type="entry name" value="DUF4238"/>
    <property type="match status" value="1"/>
</dbReference>
<dbReference type="InterPro" id="IPR025332">
    <property type="entry name" value="DUF4238"/>
</dbReference>
<organism evidence="1 2">
    <name type="scientific">Talaromyces stipitatus (strain ATCC 10500 / CBS 375.48 / QM 6759 / NRRL 1006)</name>
    <name type="common">Penicillium stipitatum</name>
    <dbReference type="NCBI Taxonomy" id="441959"/>
    <lineage>
        <taxon>Eukaryota</taxon>
        <taxon>Fungi</taxon>
        <taxon>Dikarya</taxon>
        <taxon>Ascomycota</taxon>
        <taxon>Pezizomycotina</taxon>
        <taxon>Eurotiomycetes</taxon>
        <taxon>Eurotiomycetidae</taxon>
        <taxon>Eurotiales</taxon>
        <taxon>Trichocomaceae</taxon>
        <taxon>Talaromyces</taxon>
        <taxon>Talaromyces sect. Talaromyces</taxon>
    </lineage>
</organism>
<reference evidence="2" key="1">
    <citation type="journal article" date="2015" name="Genome Announc.">
        <title>Genome sequence of the AIDS-associated pathogen Penicillium marneffei (ATCC18224) and its near taxonomic relative Talaromyces stipitatus (ATCC10500).</title>
        <authorList>
            <person name="Nierman W.C."/>
            <person name="Fedorova-Abrams N.D."/>
            <person name="Andrianopoulos A."/>
        </authorList>
    </citation>
    <scope>NUCLEOTIDE SEQUENCE [LARGE SCALE GENOMIC DNA]</scope>
    <source>
        <strain evidence="2">ATCC 10500 / CBS 375.48 / QM 6759 / NRRL 1006</strain>
    </source>
</reference>